<dbReference type="InterPro" id="IPR015797">
    <property type="entry name" value="NUDIX_hydrolase-like_dom_sf"/>
</dbReference>
<dbReference type="Proteomes" id="UP000886883">
    <property type="component" value="Unassembled WGS sequence"/>
</dbReference>
<dbReference type="PANTHER" id="PTHR10885">
    <property type="entry name" value="ISOPENTENYL-DIPHOSPHATE DELTA-ISOMERASE"/>
    <property type="match status" value="1"/>
</dbReference>
<dbReference type="InterPro" id="IPR000086">
    <property type="entry name" value="NUDIX_hydrolase_dom"/>
</dbReference>
<dbReference type="GO" id="GO:0009240">
    <property type="term" value="P:isopentenyl diphosphate biosynthetic process"/>
    <property type="evidence" value="ECO:0007669"/>
    <property type="project" value="TreeGrafter"/>
</dbReference>
<feature type="region of interest" description="Disordered" evidence="1">
    <location>
        <begin position="1"/>
        <end position="26"/>
    </location>
</feature>
<sequence>MEEYLDIVDETGEPTGEKKERSRVHRDGDLHRTSHVWIARRKRGRLQLLLQKRSRDKDSHPGCYDISSAGHIPVGSGFVDSALRELEEELGVYALEKELEDCGVRRIRWKDRFYGTPFLDNQVSRVYLLWRNLEAGQFRPQASEIEEVRWMDLEELTELVKEGGIPHCISEEELSMVKNRLYRDAAFPVVPAQGPDLEEILALEQIAAARLGAGQRDWYVTDDMEFFRRHLSAEGALLKIPCGGRLAAFLALRFPGDGEDSLFPCAAKYAGADPGERAACAHMESVAVHPDFWGNGLMEKLLSEGVAAAKSRGMRHLMATVHPDNRFSRANFEAAGFRPLTEALKYGGLRRLIYYRRA</sequence>
<evidence type="ECO:0000259" key="3">
    <source>
        <dbReference type="PROSITE" id="PS51462"/>
    </source>
</evidence>
<dbReference type="InterPro" id="IPR016181">
    <property type="entry name" value="Acyl_CoA_acyltransferase"/>
</dbReference>
<dbReference type="AlphaFoldDB" id="A0A9D2SD14"/>
<organism evidence="4 5">
    <name type="scientific">Candidatus Eisenbergiella merdigallinarum</name>
    <dbReference type="NCBI Taxonomy" id="2838552"/>
    <lineage>
        <taxon>Bacteria</taxon>
        <taxon>Bacillati</taxon>
        <taxon>Bacillota</taxon>
        <taxon>Clostridia</taxon>
        <taxon>Lachnospirales</taxon>
        <taxon>Lachnospiraceae</taxon>
        <taxon>Eisenbergiella</taxon>
    </lineage>
</organism>
<dbReference type="GO" id="GO:0004452">
    <property type="term" value="F:isopentenyl-diphosphate delta-isomerase activity"/>
    <property type="evidence" value="ECO:0007669"/>
    <property type="project" value="TreeGrafter"/>
</dbReference>
<evidence type="ECO:0000313" key="4">
    <source>
        <dbReference type="EMBL" id="HJB90533.1"/>
    </source>
</evidence>
<reference evidence="4" key="2">
    <citation type="submission" date="2021-04" db="EMBL/GenBank/DDBJ databases">
        <authorList>
            <person name="Gilroy R."/>
        </authorList>
    </citation>
    <scope>NUCLEOTIDE SEQUENCE</scope>
    <source>
        <strain evidence="4">USAMLcec3-2134</strain>
    </source>
</reference>
<dbReference type="PROSITE" id="PS51462">
    <property type="entry name" value="NUDIX"/>
    <property type="match status" value="1"/>
</dbReference>
<proteinExistence type="predicted"/>
<dbReference type="Pfam" id="PF00293">
    <property type="entry name" value="NUDIX"/>
    <property type="match status" value="1"/>
</dbReference>
<dbReference type="CDD" id="cd04692">
    <property type="entry name" value="NUDIX_Hydrolase"/>
    <property type="match status" value="1"/>
</dbReference>
<dbReference type="EC" id="2.3.1.-" evidence="4"/>
<feature type="domain" description="Nudix hydrolase" evidence="3">
    <location>
        <begin position="29"/>
        <end position="173"/>
    </location>
</feature>
<feature type="domain" description="N-acetyltransferase" evidence="2">
    <location>
        <begin position="198"/>
        <end position="358"/>
    </location>
</feature>
<dbReference type="CDD" id="cd04301">
    <property type="entry name" value="NAT_SF"/>
    <property type="match status" value="1"/>
</dbReference>
<dbReference type="Pfam" id="PF00583">
    <property type="entry name" value="Acetyltransf_1"/>
    <property type="match status" value="1"/>
</dbReference>
<keyword evidence="4" id="KW-0808">Transferase</keyword>
<dbReference type="EMBL" id="DWXE01000010">
    <property type="protein sequence ID" value="HJB90533.1"/>
    <property type="molecule type" value="Genomic_DNA"/>
</dbReference>
<protein>
    <submittedName>
        <fullName evidence="4">GNAT family N-acetyltransferase</fullName>
        <ecNumber evidence="4">2.3.1.-</ecNumber>
    </submittedName>
</protein>
<dbReference type="PANTHER" id="PTHR10885:SF20">
    <property type="entry name" value="NUDIX HYDROLASE DOMAIN-CONTAINING PROTEIN"/>
    <property type="match status" value="1"/>
</dbReference>
<name>A0A9D2SD14_9FIRM</name>
<feature type="compositionally biased region" description="Basic and acidic residues" evidence="1">
    <location>
        <begin position="15"/>
        <end position="26"/>
    </location>
</feature>
<comment type="caution">
    <text evidence="4">The sequence shown here is derived from an EMBL/GenBank/DDBJ whole genome shotgun (WGS) entry which is preliminary data.</text>
</comment>
<evidence type="ECO:0000259" key="2">
    <source>
        <dbReference type="PROSITE" id="PS51186"/>
    </source>
</evidence>
<evidence type="ECO:0000313" key="5">
    <source>
        <dbReference type="Proteomes" id="UP000886883"/>
    </source>
</evidence>
<dbReference type="InterPro" id="IPR000182">
    <property type="entry name" value="GNAT_dom"/>
</dbReference>
<evidence type="ECO:0000256" key="1">
    <source>
        <dbReference type="SAM" id="MobiDB-lite"/>
    </source>
</evidence>
<dbReference type="SUPFAM" id="SSF55729">
    <property type="entry name" value="Acyl-CoA N-acyltransferases (Nat)"/>
    <property type="match status" value="1"/>
</dbReference>
<keyword evidence="4" id="KW-0012">Acyltransferase</keyword>
<dbReference type="Gene3D" id="3.40.630.30">
    <property type="match status" value="1"/>
</dbReference>
<dbReference type="Gene3D" id="3.90.79.10">
    <property type="entry name" value="Nucleoside Triphosphate Pyrophosphohydrolase"/>
    <property type="match status" value="1"/>
</dbReference>
<reference evidence="4" key="1">
    <citation type="journal article" date="2021" name="PeerJ">
        <title>Extensive microbial diversity within the chicken gut microbiome revealed by metagenomics and culture.</title>
        <authorList>
            <person name="Gilroy R."/>
            <person name="Ravi A."/>
            <person name="Getino M."/>
            <person name="Pursley I."/>
            <person name="Horton D.L."/>
            <person name="Alikhan N.F."/>
            <person name="Baker D."/>
            <person name="Gharbi K."/>
            <person name="Hall N."/>
            <person name="Watson M."/>
            <person name="Adriaenssens E.M."/>
            <person name="Foster-Nyarko E."/>
            <person name="Jarju S."/>
            <person name="Secka A."/>
            <person name="Antonio M."/>
            <person name="Oren A."/>
            <person name="Chaudhuri R.R."/>
            <person name="La Ragione R."/>
            <person name="Hildebrand F."/>
            <person name="Pallen M.J."/>
        </authorList>
    </citation>
    <scope>NUCLEOTIDE SEQUENCE</scope>
    <source>
        <strain evidence="4">USAMLcec3-2134</strain>
    </source>
</reference>
<feature type="compositionally biased region" description="Acidic residues" evidence="1">
    <location>
        <begin position="1"/>
        <end position="12"/>
    </location>
</feature>
<gene>
    <name evidence="4" type="ORF">H9763_03580</name>
</gene>
<dbReference type="PROSITE" id="PS51186">
    <property type="entry name" value="GNAT"/>
    <property type="match status" value="1"/>
</dbReference>
<accession>A0A9D2SD14</accession>
<dbReference type="GO" id="GO:0016747">
    <property type="term" value="F:acyltransferase activity, transferring groups other than amino-acyl groups"/>
    <property type="evidence" value="ECO:0007669"/>
    <property type="project" value="InterPro"/>
</dbReference>
<dbReference type="SUPFAM" id="SSF55811">
    <property type="entry name" value="Nudix"/>
    <property type="match status" value="1"/>
</dbReference>
<dbReference type="GO" id="GO:0005737">
    <property type="term" value="C:cytoplasm"/>
    <property type="evidence" value="ECO:0007669"/>
    <property type="project" value="TreeGrafter"/>
</dbReference>